<evidence type="ECO:0000313" key="3">
    <source>
        <dbReference type="Proteomes" id="UP000604117"/>
    </source>
</evidence>
<keyword evidence="1" id="KW-0812">Transmembrane</keyword>
<evidence type="ECO:0000256" key="1">
    <source>
        <dbReference type="SAM" id="Phobius"/>
    </source>
</evidence>
<gene>
    <name evidence="2" type="ORF">Asi02nite_59620</name>
</gene>
<keyword evidence="1" id="KW-1133">Transmembrane helix</keyword>
<protein>
    <recommendedName>
        <fullName evidence="4">Membrane protein YeaQ/YmgE (Transglycosylase-associated protein family)</fullName>
    </recommendedName>
</protein>
<proteinExistence type="predicted"/>
<name>A0ABQ4CYS6_9ACTN</name>
<organism evidence="2 3">
    <name type="scientific">Asanoa siamensis</name>
    <dbReference type="NCBI Taxonomy" id="926357"/>
    <lineage>
        <taxon>Bacteria</taxon>
        <taxon>Bacillati</taxon>
        <taxon>Actinomycetota</taxon>
        <taxon>Actinomycetes</taxon>
        <taxon>Micromonosporales</taxon>
        <taxon>Micromonosporaceae</taxon>
        <taxon>Asanoa</taxon>
    </lineage>
</organism>
<dbReference type="Proteomes" id="UP000604117">
    <property type="component" value="Unassembled WGS sequence"/>
</dbReference>
<evidence type="ECO:0000313" key="2">
    <source>
        <dbReference type="EMBL" id="GIF76444.1"/>
    </source>
</evidence>
<sequence>MPRRLVGLVAGKYTDVTNVAHTLEEEPPMTAGGIITALIIGLIIGALGRLVVPGRQNIPLWLTLVIGVVAALIGSAIARAGGFADTDGWIDWRELLLQIALAAVGVAITVGVAGRGRRGVTR</sequence>
<comment type="caution">
    <text evidence="2">The sequence shown here is derived from an EMBL/GenBank/DDBJ whole genome shotgun (WGS) entry which is preliminary data.</text>
</comment>
<dbReference type="EMBL" id="BONE01000061">
    <property type="protein sequence ID" value="GIF76444.1"/>
    <property type="molecule type" value="Genomic_DNA"/>
</dbReference>
<feature type="transmembrane region" description="Helical" evidence="1">
    <location>
        <begin position="95"/>
        <end position="114"/>
    </location>
</feature>
<feature type="transmembrane region" description="Helical" evidence="1">
    <location>
        <begin position="29"/>
        <end position="48"/>
    </location>
</feature>
<reference evidence="2 3" key="1">
    <citation type="submission" date="2021-01" db="EMBL/GenBank/DDBJ databases">
        <title>Whole genome shotgun sequence of Asanoa siamensis NBRC 107932.</title>
        <authorList>
            <person name="Komaki H."/>
            <person name="Tamura T."/>
        </authorList>
    </citation>
    <scope>NUCLEOTIDE SEQUENCE [LARGE SCALE GENOMIC DNA]</scope>
    <source>
        <strain evidence="2 3">NBRC 107932</strain>
    </source>
</reference>
<keyword evidence="3" id="KW-1185">Reference proteome</keyword>
<accession>A0ABQ4CYS6</accession>
<evidence type="ECO:0008006" key="4">
    <source>
        <dbReference type="Google" id="ProtNLM"/>
    </source>
</evidence>
<keyword evidence="1" id="KW-0472">Membrane</keyword>
<feature type="transmembrane region" description="Helical" evidence="1">
    <location>
        <begin position="60"/>
        <end position="83"/>
    </location>
</feature>